<name>A0A101IW48_9EURY</name>
<organism evidence="1 2">
    <name type="scientific">Methanoculleus marisnigri</name>
    <dbReference type="NCBI Taxonomy" id="2198"/>
    <lineage>
        <taxon>Archaea</taxon>
        <taxon>Methanobacteriati</taxon>
        <taxon>Methanobacteriota</taxon>
        <taxon>Stenosarchaea group</taxon>
        <taxon>Methanomicrobia</taxon>
        <taxon>Methanomicrobiales</taxon>
        <taxon>Methanomicrobiaceae</taxon>
        <taxon>Methanoculleus</taxon>
    </lineage>
</organism>
<protein>
    <submittedName>
        <fullName evidence="1">Uncharacterized protein</fullName>
    </submittedName>
</protein>
<sequence>MLTVYENISRSNPMELVTPRGDPSNGAAIEIEIRSMTGEVVHRSRTSVQPTTPAPVLP</sequence>
<dbReference type="EMBL" id="LGHE01000059">
    <property type="protein sequence ID" value="KUL02449.1"/>
    <property type="molecule type" value="Genomic_DNA"/>
</dbReference>
<dbReference type="Proteomes" id="UP000054598">
    <property type="component" value="Unassembled WGS sequence"/>
</dbReference>
<gene>
    <name evidence="1" type="ORF">XE10_0688</name>
</gene>
<evidence type="ECO:0000313" key="1">
    <source>
        <dbReference type="EMBL" id="KUL02449.1"/>
    </source>
</evidence>
<proteinExistence type="predicted"/>
<evidence type="ECO:0000313" key="2">
    <source>
        <dbReference type="Proteomes" id="UP000054598"/>
    </source>
</evidence>
<dbReference type="PATRIC" id="fig|2198.3.peg.516"/>
<reference evidence="2" key="1">
    <citation type="journal article" date="2015" name="MBio">
        <title>Genome-Resolved Metagenomic Analysis Reveals Roles for Candidate Phyla and Other Microbial Community Members in Biogeochemical Transformations in Oil Reservoirs.</title>
        <authorList>
            <person name="Hu P."/>
            <person name="Tom L."/>
            <person name="Singh A."/>
            <person name="Thomas B.C."/>
            <person name="Baker B.J."/>
            <person name="Piceno Y.M."/>
            <person name="Andersen G.L."/>
            <person name="Banfield J.F."/>
        </authorList>
    </citation>
    <scope>NUCLEOTIDE SEQUENCE [LARGE SCALE GENOMIC DNA]</scope>
</reference>
<dbReference type="AlphaFoldDB" id="A0A101IW48"/>
<comment type="caution">
    <text evidence="1">The sequence shown here is derived from an EMBL/GenBank/DDBJ whole genome shotgun (WGS) entry which is preliminary data.</text>
</comment>
<accession>A0A101IW48</accession>